<feature type="transmembrane region" description="Helical" evidence="1">
    <location>
        <begin position="96"/>
        <end position="114"/>
    </location>
</feature>
<evidence type="ECO:0000313" key="3">
    <source>
        <dbReference type="Proteomes" id="UP001305746"/>
    </source>
</evidence>
<evidence type="ECO:0000313" key="2">
    <source>
        <dbReference type="EMBL" id="MEA1081057.1"/>
    </source>
</evidence>
<dbReference type="PANTHER" id="PTHR35519">
    <property type="entry name" value="MEMBRANE PROTEINS"/>
    <property type="match status" value="1"/>
</dbReference>
<dbReference type="Pfam" id="PF13430">
    <property type="entry name" value="DUF4112"/>
    <property type="match status" value="1"/>
</dbReference>
<gene>
    <name evidence="2" type="ORF">U5822_10275</name>
</gene>
<evidence type="ECO:0000256" key="1">
    <source>
        <dbReference type="SAM" id="Phobius"/>
    </source>
</evidence>
<protein>
    <submittedName>
        <fullName evidence="2">DUF4112 domain-containing protein</fullName>
    </submittedName>
</protein>
<feature type="transmembrane region" description="Helical" evidence="1">
    <location>
        <begin position="53"/>
        <end position="75"/>
    </location>
</feature>
<reference evidence="2 3" key="1">
    <citation type="submission" date="2023-12" db="EMBL/GenBank/DDBJ databases">
        <title>Marinobacter qingdaonensis sp. nov., isolated from the intertidal sediment of Qingdao, PR China.</title>
        <authorList>
            <person name="Li Y."/>
        </authorList>
    </citation>
    <scope>NUCLEOTIDE SEQUENCE [LARGE SCALE GENOMIC DNA]</scope>
    <source>
        <strain evidence="2 3">ASW11-75</strain>
    </source>
</reference>
<proteinExistence type="predicted"/>
<keyword evidence="1" id="KW-0812">Transmembrane</keyword>
<name>A0ABU5NZ91_9GAMM</name>
<keyword evidence="1" id="KW-1133">Transmembrane helix</keyword>
<keyword evidence="3" id="KW-1185">Reference proteome</keyword>
<dbReference type="PANTHER" id="PTHR35519:SF2">
    <property type="entry name" value="PH DOMAIN PROTEIN"/>
    <property type="match status" value="1"/>
</dbReference>
<organism evidence="2 3">
    <name type="scientific">Marinobacter qingdaonensis</name>
    <dbReference type="NCBI Taxonomy" id="3108486"/>
    <lineage>
        <taxon>Bacteria</taxon>
        <taxon>Pseudomonadati</taxon>
        <taxon>Pseudomonadota</taxon>
        <taxon>Gammaproteobacteria</taxon>
        <taxon>Pseudomonadales</taxon>
        <taxon>Marinobacteraceae</taxon>
        <taxon>Marinobacter</taxon>
    </lineage>
</organism>
<dbReference type="RefSeq" id="WP_322855534.1">
    <property type="nucleotide sequence ID" value="NZ_JAYDCJ010000003.1"/>
</dbReference>
<feature type="transmembrane region" description="Helical" evidence="1">
    <location>
        <begin position="141"/>
        <end position="163"/>
    </location>
</feature>
<dbReference type="Proteomes" id="UP001305746">
    <property type="component" value="Unassembled WGS sequence"/>
</dbReference>
<dbReference type="EMBL" id="JAYDCJ010000003">
    <property type="protein sequence ID" value="MEA1081057.1"/>
    <property type="molecule type" value="Genomic_DNA"/>
</dbReference>
<comment type="caution">
    <text evidence="2">The sequence shown here is derived from an EMBL/GenBank/DDBJ whole genome shotgun (WGS) entry which is preliminary data.</text>
</comment>
<accession>A0ABU5NZ91</accession>
<keyword evidence="1" id="KW-0472">Membrane</keyword>
<sequence>MTNRATDPEASLSASQSLEARQRAILKRLDKFSRFTDSSIGIPFTRFQIGAEAIIGLLPVVGDAAGLVLSGYVLLEAQRAGASREVKLKMLRNMGIDFVGGLLPVFGDAFDAIYKANTRNTRLLRNYLEEQLAVEPPPPPFPWAMLIWLSILFAIVTGGLSLVL</sequence>
<dbReference type="InterPro" id="IPR025187">
    <property type="entry name" value="DUF4112"/>
</dbReference>